<feature type="binding site" evidence="12">
    <location>
        <position position="130"/>
    </location>
    <ligand>
        <name>ATP</name>
        <dbReference type="ChEBI" id="CHEBI:30616"/>
    </ligand>
</feature>
<dbReference type="OrthoDB" id="377733at2759"/>
<dbReference type="GO" id="GO:0007030">
    <property type="term" value="P:Golgi organization"/>
    <property type="evidence" value="ECO:0007669"/>
    <property type="project" value="TreeGrafter"/>
</dbReference>
<evidence type="ECO:0000256" key="1">
    <source>
        <dbReference type="ARBA" id="ARBA00004141"/>
    </source>
</evidence>
<dbReference type="InterPro" id="IPR023299">
    <property type="entry name" value="ATPase_P-typ_cyto_dom_N"/>
</dbReference>
<feature type="domain" description="P-type ATPase C-terminal" evidence="15">
    <location>
        <begin position="316"/>
        <end position="560"/>
    </location>
</feature>
<dbReference type="InterPro" id="IPR001757">
    <property type="entry name" value="P_typ_ATPase"/>
</dbReference>
<dbReference type="EMBL" id="VXIV02003275">
    <property type="protein sequence ID" value="KAF6018796.1"/>
    <property type="molecule type" value="Genomic_DNA"/>
</dbReference>
<feature type="binding site" evidence="12">
    <location>
        <position position="16"/>
    </location>
    <ligand>
        <name>ATP</name>
        <dbReference type="ChEBI" id="CHEBI:30616"/>
    </ligand>
</feature>
<evidence type="ECO:0000256" key="14">
    <source>
        <dbReference type="RuleBase" id="RU362033"/>
    </source>
</evidence>
<dbReference type="EC" id="7.6.2.1" evidence="14"/>
<feature type="transmembrane region" description="Helical" evidence="14">
    <location>
        <begin position="429"/>
        <end position="449"/>
    </location>
</feature>
<keyword evidence="17" id="KW-1185">Reference proteome</keyword>
<evidence type="ECO:0000256" key="13">
    <source>
        <dbReference type="PIRSR" id="PIRSR606539-3"/>
    </source>
</evidence>
<keyword evidence="9 14" id="KW-1133">Transmembrane helix</keyword>
<dbReference type="Proteomes" id="UP000593567">
    <property type="component" value="Unassembled WGS sequence"/>
</dbReference>
<feature type="transmembrane region" description="Helical" evidence="14">
    <location>
        <begin position="379"/>
        <end position="400"/>
    </location>
</feature>
<comment type="caution">
    <text evidence="16">The sequence shown here is derived from an EMBL/GenBank/DDBJ whole genome shotgun (WGS) entry which is preliminary data.</text>
</comment>
<dbReference type="Gene3D" id="3.40.50.1000">
    <property type="entry name" value="HAD superfamily/HAD-like"/>
    <property type="match status" value="1"/>
</dbReference>
<organism evidence="16 17">
    <name type="scientific">Bugula neritina</name>
    <name type="common">Brown bryozoan</name>
    <name type="synonym">Sertularia neritina</name>
    <dbReference type="NCBI Taxonomy" id="10212"/>
    <lineage>
        <taxon>Eukaryota</taxon>
        <taxon>Metazoa</taxon>
        <taxon>Spiralia</taxon>
        <taxon>Lophotrochozoa</taxon>
        <taxon>Bryozoa</taxon>
        <taxon>Gymnolaemata</taxon>
        <taxon>Cheilostomatida</taxon>
        <taxon>Flustrina</taxon>
        <taxon>Buguloidea</taxon>
        <taxon>Bugulidae</taxon>
        <taxon>Bugula</taxon>
    </lineage>
</organism>
<dbReference type="SUPFAM" id="SSF81665">
    <property type="entry name" value="Calcium ATPase, transmembrane domain M"/>
    <property type="match status" value="1"/>
</dbReference>
<evidence type="ECO:0000256" key="4">
    <source>
        <dbReference type="ARBA" id="ARBA00022723"/>
    </source>
</evidence>
<evidence type="ECO:0000256" key="10">
    <source>
        <dbReference type="ARBA" id="ARBA00023136"/>
    </source>
</evidence>
<dbReference type="AlphaFoldDB" id="A0A7J7IZ16"/>
<evidence type="ECO:0000256" key="3">
    <source>
        <dbReference type="ARBA" id="ARBA00022692"/>
    </source>
</evidence>
<feature type="binding site" evidence="12">
    <location>
        <position position="50"/>
    </location>
    <ligand>
        <name>ATP</name>
        <dbReference type="ChEBI" id="CHEBI:30616"/>
    </ligand>
</feature>
<feature type="transmembrane region" description="Helical" evidence="14">
    <location>
        <begin position="535"/>
        <end position="561"/>
    </location>
</feature>
<dbReference type="Pfam" id="PF16212">
    <property type="entry name" value="PhoLip_ATPase_C"/>
    <property type="match status" value="1"/>
</dbReference>
<dbReference type="GO" id="GO:0000287">
    <property type="term" value="F:magnesium ion binding"/>
    <property type="evidence" value="ECO:0007669"/>
    <property type="project" value="UniProtKB-UniRule"/>
</dbReference>
<evidence type="ECO:0000259" key="15">
    <source>
        <dbReference type="Pfam" id="PF16212"/>
    </source>
</evidence>
<feature type="binding site" evidence="12">
    <location>
        <position position="293"/>
    </location>
    <ligand>
        <name>ATP</name>
        <dbReference type="ChEBI" id="CHEBI:30616"/>
    </ligand>
</feature>
<dbReference type="GO" id="GO:0140326">
    <property type="term" value="F:ATPase-coupled intramembrane lipid transporter activity"/>
    <property type="evidence" value="ECO:0007669"/>
    <property type="project" value="UniProtKB-EC"/>
</dbReference>
<dbReference type="SUPFAM" id="SSF56784">
    <property type="entry name" value="HAD-like"/>
    <property type="match status" value="1"/>
</dbReference>
<evidence type="ECO:0000256" key="8">
    <source>
        <dbReference type="ARBA" id="ARBA00022967"/>
    </source>
</evidence>
<comment type="subcellular location">
    <subcellularLocation>
        <location evidence="1 14">Membrane</location>
        <topology evidence="1 14">Multi-pass membrane protein</topology>
    </subcellularLocation>
</comment>
<evidence type="ECO:0000256" key="7">
    <source>
        <dbReference type="ARBA" id="ARBA00022842"/>
    </source>
</evidence>
<evidence type="ECO:0000313" key="17">
    <source>
        <dbReference type="Proteomes" id="UP000593567"/>
    </source>
</evidence>
<dbReference type="NCBIfam" id="TIGR01652">
    <property type="entry name" value="ATPase-Plipid"/>
    <property type="match status" value="1"/>
</dbReference>
<sequence>MSVIVEKDGKIQLLCKGADTTVNARLSKDSADLLTKTSVHLNEYANEGLRTLALAHKELNRQVYEEWKEKHYQASISLTDREQKLHDVYELIEVEMTLIGATAIEDKLQDGVPDAIANLANAGIKIWVLTGDKQETAINIGYSSKLLTSEMEEVFVISGETHEDVKQQLTDARDQMKELTKQFSMHTDGAAMESTLIFDYETPVQLVSFQEHNAGEESHPTGEESFGGFGIVINGHSLVEGLSESLEMLLLEVGCMCKAVICCRVTPLQKAQVVDLVKNHKSSITLAIGDGANDVSMIKTAHIGVGISGQEGMQAVLSSDFSFAQFRFLERLLLVHGRWSYLRMCKFLGYFFYKNFSFTLTHFWFAWFIGFSAQTVFDAAFIAIYNVVYTSAPIVMLGVFDQDVNDEYSLEFPKLYTPGLTAMFFNKKIFALSLLEGILTSCGIFFFSYGCLIDGIEHDGKDMVSLETLSFMSSSILIAVVTLRCALDTNYWTPFSHVFIWGSLAIFYIVHGILYSDVFGYEYVGSLRHMGGTAVYWLGLLLCVVGILVIVVSIKLARLLLNSNLSDKLRHKASIQRAKAGGKALTLRPKTSIRREFRTQSIRSGYAFAHEEGFGELITSGRYIRRGDNAQVTNQEPNAAAVNA</sequence>
<evidence type="ECO:0000256" key="11">
    <source>
        <dbReference type="ARBA" id="ARBA00034036"/>
    </source>
</evidence>
<feature type="transmembrane region" description="Helical" evidence="14">
    <location>
        <begin position="498"/>
        <end position="515"/>
    </location>
</feature>
<feature type="binding site" evidence="12">
    <location>
        <position position="131"/>
    </location>
    <ligand>
        <name>ATP</name>
        <dbReference type="ChEBI" id="CHEBI:30616"/>
    </ligand>
</feature>
<dbReference type="GO" id="GO:0005802">
    <property type="term" value="C:trans-Golgi network"/>
    <property type="evidence" value="ECO:0007669"/>
    <property type="project" value="TreeGrafter"/>
</dbReference>
<evidence type="ECO:0000256" key="9">
    <source>
        <dbReference type="ARBA" id="ARBA00022989"/>
    </source>
</evidence>
<keyword evidence="7 13" id="KW-0460">Magnesium</keyword>
<keyword evidence="6 12" id="KW-0067">ATP-binding</keyword>
<dbReference type="GO" id="GO:0005524">
    <property type="term" value="F:ATP binding"/>
    <property type="evidence" value="ECO:0007669"/>
    <property type="project" value="UniProtKB-UniRule"/>
</dbReference>
<evidence type="ECO:0000313" key="16">
    <source>
        <dbReference type="EMBL" id="KAF6018796.1"/>
    </source>
</evidence>
<dbReference type="PANTHER" id="PTHR24092:SF190">
    <property type="entry name" value="PHOSPHOLIPID-TRANSPORTING ATPASE"/>
    <property type="match status" value="1"/>
</dbReference>
<dbReference type="InterPro" id="IPR036412">
    <property type="entry name" value="HAD-like_sf"/>
</dbReference>
<gene>
    <name evidence="16" type="ORF">EB796_022899</name>
</gene>
<dbReference type="InterPro" id="IPR023214">
    <property type="entry name" value="HAD_sf"/>
</dbReference>
<feature type="binding site" evidence="12">
    <location>
        <position position="264"/>
    </location>
    <ligand>
        <name>ATP</name>
        <dbReference type="ChEBI" id="CHEBI:30616"/>
    </ligand>
</feature>
<dbReference type="InterPro" id="IPR032630">
    <property type="entry name" value="P_typ_ATPase_c"/>
</dbReference>
<feature type="binding site" evidence="13">
    <location>
        <position position="294"/>
    </location>
    <ligand>
        <name>Mg(2+)</name>
        <dbReference type="ChEBI" id="CHEBI:18420"/>
    </ligand>
</feature>
<protein>
    <recommendedName>
        <fullName evidence="14">Phospholipid-transporting ATPase</fullName>
        <ecNumber evidence="14">7.6.2.1</ecNumber>
    </recommendedName>
</protein>
<feature type="transmembrane region" description="Helical" evidence="14">
    <location>
        <begin position="469"/>
        <end position="486"/>
    </location>
</feature>
<evidence type="ECO:0000256" key="12">
    <source>
        <dbReference type="PIRSR" id="PIRSR606539-2"/>
    </source>
</evidence>
<reference evidence="16" key="1">
    <citation type="submission" date="2020-06" db="EMBL/GenBank/DDBJ databases">
        <title>Draft genome of Bugula neritina, a colonial animal packing powerful symbionts and potential medicines.</title>
        <authorList>
            <person name="Rayko M."/>
        </authorList>
    </citation>
    <scope>NUCLEOTIDE SEQUENCE [LARGE SCALE GENOMIC DNA]</scope>
    <source>
        <strain evidence="16">Kwan_BN1</strain>
    </source>
</reference>
<keyword evidence="3 14" id="KW-0812">Transmembrane</keyword>
<dbReference type="GO" id="GO:0005886">
    <property type="term" value="C:plasma membrane"/>
    <property type="evidence" value="ECO:0007669"/>
    <property type="project" value="TreeGrafter"/>
</dbReference>
<dbReference type="PANTHER" id="PTHR24092">
    <property type="entry name" value="PROBABLE PHOSPHOLIPID-TRANSPORTING ATPASE"/>
    <property type="match status" value="1"/>
</dbReference>
<dbReference type="Gene3D" id="3.40.1110.10">
    <property type="entry name" value="Calcium-transporting ATPase, cytoplasmic domain N"/>
    <property type="match status" value="1"/>
</dbReference>
<comment type="cofactor">
    <cofactor evidence="13">
        <name>Mg(2+)</name>
        <dbReference type="ChEBI" id="CHEBI:18420"/>
    </cofactor>
</comment>
<dbReference type="Pfam" id="PF13246">
    <property type="entry name" value="Cation_ATPase"/>
    <property type="match status" value="1"/>
</dbReference>
<dbReference type="InterPro" id="IPR023298">
    <property type="entry name" value="ATPase_P-typ_TM_dom_sf"/>
</dbReference>
<feature type="binding site" evidence="12">
    <location>
        <position position="132"/>
    </location>
    <ligand>
        <name>ATP</name>
        <dbReference type="ChEBI" id="CHEBI:30616"/>
    </ligand>
</feature>
<keyword evidence="5 12" id="KW-0547">Nucleotide-binding</keyword>
<dbReference type="GO" id="GO:0016887">
    <property type="term" value="F:ATP hydrolysis activity"/>
    <property type="evidence" value="ECO:0007669"/>
    <property type="project" value="InterPro"/>
</dbReference>
<evidence type="ECO:0000256" key="6">
    <source>
        <dbReference type="ARBA" id="ARBA00022840"/>
    </source>
</evidence>
<dbReference type="InterPro" id="IPR006539">
    <property type="entry name" value="P-type_ATPase_IV"/>
</dbReference>
<name>A0A7J7IZ16_BUGNE</name>
<feature type="transmembrane region" description="Helical" evidence="14">
    <location>
        <begin position="347"/>
        <end position="367"/>
    </location>
</feature>
<proteinExistence type="inferred from homology"/>
<feature type="binding site" evidence="12">
    <location>
        <position position="270"/>
    </location>
    <ligand>
        <name>ATP</name>
        <dbReference type="ChEBI" id="CHEBI:30616"/>
    </ligand>
</feature>
<comment type="similarity">
    <text evidence="2 14">Belongs to the cation transport ATPase (P-type) (TC 3.A.3) family. Type IV subfamily.</text>
</comment>
<feature type="binding site" evidence="12">
    <location>
        <position position="294"/>
    </location>
    <ligand>
        <name>ATP</name>
        <dbReference type="ChEBI" id="CHEBI:30616"/>
    </ligand>
</feature>
<dbReference type="NCBIfam" id="TIGR01494">
    <property type="entry name" value="ATPase_P-type"/>
    <property type="match status" value="1"/>
</dbReference>
<dbReference type="SUPFAM" id="SSF81660">
    <property type="entry name" value="Metal cation-transporting ATPase, ATP-binding domain N"/>
    <property type="match status" value="1"/>
</dbReference>
<evidence type="ECO:0000256" key="2">
    <source>
        <dbReference type="ARBA" id="ARBA00008109"/>
    </source>
</evidence>
<keyword evidence="4 13" id="KW-0479">Metal-binding</keyword>
<dbReference type="GO" id="GO:0045332">
    <property type="term" value="P:phospholipid translocation"/>
    <property type="evidence" value="ECO:0007669"/>
    <property type="project" value="TreeGrafter"/>
</dbReference>
<feature type="binding site" evidence="13">
    <location>
        <position position="290"/>
    </location>
    <ligand>
        <name>Mg(2+)</name>
        <dbReference type="ChEBI" id="CHEBI:18420"/>
    </ligand>
</feature>
<keyword evidence="8 14" id="KW-1278">Translocase</keyword>
<keyword evidence="10 14" id="KW-0472">Membrane</keyword>
<accession>A0A7J7IZ16</accession>
<comment type="catalytic activity">
    <reaction evidence="11 14">
        <text>ATP + H2O + phospholipidSide 1 = ADP + phosphate + phospholipidSide 2.</text>
        <dbReference type="EC" id="7.6.2.1"/>
    </reaction>
</comment>
<evidence type="ECO:0000256" key="5">
    <source>
        <dbReference type="ARBA" id="ARBA00022741"/>
    </source>
</evidence>